<dbReference type="GO" id="GO:0016788">
    <property type="term" value="F:hydrolase activity, acting on ester bonds"/>
    <property type="evidence" value="ECO:0007669"/>
    <property type="project" value="UniProtKB-ARBA"/>
</dbReference>
<dbReference type="InterPro" id="IPR052762">
    <property type="entry name" value="PCW_deacetylase/CE"/>
</dbReference>
<evidence type="ECO:0000313" key="3">
    <source>
        <dbReference type="EMBL" id="NME67959.1"/>
    </source>
</evidence>
<dbReference type="Pfam" id="PF17996">
    <property type="entry name" value="CE2_N"/>
    <property type="match status" value="1"/>
</dbReference>
<dbReference type="Proteomes" id="UP000576082">
    <property type="component" value="Unassembled WGS sequence"/>
</dbReference>
<dbReference type="InterPro" id="IPR040794">
    <property type="entry name" value="CE2_N"/>
</dbReference>
<keyword evidence="4" id="KW-1185">Reference proteome</keyword>
<dbReference type="PANTHER" id="PTHR37834">
    <property type="entry name" value="GDSL-LIKE LIPASE/ACYLHYDROLASE DOMAIN PROTEIN (AFU_ORTHOLOGUE AFUA_2G00620)"/>
    <property type="match status" value="1"/>
</dbReference>
<dbReference type="PROSITE" id="PS51257">
    <property type="entry name" value="PROKAR_LIPOPROTEIN"/>
    <property type="match status" value="1"/>
</dbReference>
<reference evidence="3 4" key="1">
    <citation type="submission" date="2020-04" db="EMBL/GenBank/DDBJ databases">
        <title>Flammeovirga sp. SR4, a novel species isolated from seawater.</title>
        <authorList>
            <person name="Wang X."/>
        </authorList>
    </citation>
    <scope>NUCLEOTIDE SEQUENCE [LARGE SCALE GENOMIC DNA]</scope>
    <source>
        <strain evidence="3 4">ATCC 23126</strain>
    </source>
</reference>
<feature type="signal peptide" evidence="1">
    <location>
        <begin position="1"/>
        <end position="19"/>
    </location>
</feature>
<evidence type="ECO:0000259" key="2">
    <source>
        <dbReference type="Pfam" id="PF17996"/>
    </source>
</evidence>
<proteinExistence type="predicted"/>
<keyword evidence="1" id="KW-0732">Signal</keyword>
<dbReference type="PANTHER" id="PTHR37834:SF2">
    <property type="entry name" value="ESTERASE, SGNH HYDROLASE-TYPE"/>
    <property type="match status" value="1"/>
</dbReference>
<dbReference type="SUPFAM" id="SSF52266">
    <property type="entry name" value="SGNH hydrolase"/>
    <property type="match status" value="1"/>
</dbReference>
<dbReference type="InterPro" id="IPR036514">
    <property type="entry name" value="SGNH_hydro_sf"/>
</dbReference>
<dbReference type="RefSeq" id="WP_169656276.1">
    <property type="nucleotide sequence ID" value="NZ_JABANE010000017.1"/>
</dbReference>
<accession>A0A7X9P1S1</accession>
<dbReference type="Gene3D" id="2.60.120.260">
    <property type="entry name" value="Galactose-binding domain-like"/>
    <property type="match status" value="1"/>
</dbReference>
<evidence type="ECO:0000313" key="4">
    <source>
        <dbReference type="Proteomes" id="UP000576082"/>
    </source>
</evidence>
<dbReference type="EMBL" id="JABANE010000017">
    <property type="protein sequence ID" value="NME67959.1"/>
    <property type="molecule type" value="Genomic_DNA"/>
</dbReference>
<dbReference type="AlphaFoldDB" id="A0A7X9P1S1"/>
<dbReference type="Gene3D" id="3.40.50.1110">
    <property type="entry name" value="SGNH hydrolase"/>
    <property type="match status" value="1"/>
</dbReference>
<name>A0A7X9P1S1_9BACT</name>
<evidence type="ECO:0000256" key="1">
    <source>
        <dbReference type="SAM" id="SignalP"/>
    </source>
</evidence>
<gene>
    <name evidence="3" type="ORF">HHU12_08315</name>
</gene>
<organism evidence="3 4">
    <name type="scientific">Flammeovirga aprica JL-4</name>
    <dbReference type="NCBI Taxonomy" id="694437"/>
    <lineage>
        <taxon>Bacteria</taxon>
        <taxon>Pseudomonadati</taxon>
        <taxon>Bacteroidota</taxon>
        <taxon>Cytophagia</taxon>
        <taxon>Cytophagales</taxon>
        <taxon>Flammeovirgaceae</taxon>
        <taxon>Flammeovirga</taxon>
    </lineage>
</organism>
<sequence length="353" mass="40692">MKIKTFFLLLIGIATLSCAQTNNKSMMEQLTFEGRVKVEQSQAELYWPGTSVSFQLEGKYLDLELSDDIGESEYALIIDGEEQDAIIRPAVERSTLRVWESDQKETHTFTIHRRNDFSKGTTTIYNIITDGTLQKTQPKKKWIEFYGNSITVGYANEDQTGTDNPLYTNNYKAFSALTARHFDASLSCIAKSGIGITVSWFDLIMPELYDRFNPNDPTSKWDFHQKTPDLVVVNLLQNDSWLYLNRDNENYRKRIGNLVPNKEFIIEHYISFLQKLKGKYPNTSIICALGCMDIVKEGSPWPEYVTEAIRRMDDPKLYFLRMPYLAKTAHPSAEMHQEMADSLAHFIEKKDLL</sequence>
<comment type="caution">
    <text evidence="3">The sequence shown here is derived from an EMBL/GenBank/DDBJ whole genome shotgun (WGS) entry which is preliminary data.</text>
</comment>
<feature type="chain" id="PRO_5031520071" evidence="1">
    <location>
        <begin position="20"/>
        <end position="353"/>
    </location>
</feature>
<protein>
    <submittedName>
        <fullName evidence="3">Electron transporter RnfD</fullName>
    </submittedName>
</protein>
<feature type="domain" description="Carbohydrate esterase 2 N-terminal" evidence="2">
    <location>
        <begin position="33"/>
        <end position="130"/>
    </location>
</feature>